<feature type="transmembrane region" description="Helical" evidence="2">
    <location>
        <begin position="731"/>
        <end position="749"/>
    </location>
</feature>
<feature type="compositionally biased region" description="Acidic residues" evidence="1">
    <location>
        <begin position="454"/>
        <end position="476"/>
    </location>
</feature>
<dbReference type="InterPro" id="IPR028974">
    <property type="entry name" value="TSP_type-3_rpt"/>
</dbReference>
<dbReference type="InterPro" id="IPR029058">
    <property type="entry name" value="AB_hydrolase_fold"/>
</dbReference>
<dbReference type="Gene3D" id="4.10.1080.10">
    <property type="entry name" value="TSP type-3 repeat"/>
    <property type="match status" value="3"/>
</dbReference>
<keyword evidence="2" id="KW-1133">Transmembrane helix</keyword>
<keyword evidence="2" id="KW-0472">Membrane</keyword>
<dbReference type="PANTHER" id="PTHR10199">
    <property type="entry name" value="THROMBOSPONDIN"/>
    <property type="match status" value="1"/>
</dbReference>
<feature type="compositionally biased region" description="Acidic residues" evidence="1">
    <location>
        <begin position="562"/>
        <end position="576"/>
    </location>
</feature>
<feature type="compositionally biased region" description="Acidic residues" evidence="1">
    <location>
        <begin position="491"/>
        <end position="532"/>
    </location>
</feature>
<feature type="compositionally biased region" description="Acidic residues" evidence="1">
    <location>
        <begin position="585"/>
        <end position="598"/>
    </location>
</feature>
<dbReference type="AlphaFoldDB" id="A0A075GJV2"/>
<protein>
    <submittedName>
        <fullName evidence="3">Polyhydroxybutyrate depolymerase (LpqC)</fullName>
    </submittedName>
</protein>
<keyword evidence="2" id="KW-0812">Transmembrane</keyword>
<feature type="compositionally biased region" description="Acidic residues" evidence="1">
    <location>
        <begin position="606"/>
        <end position="621"/>
    </location>
</feature>
<feature type="compositionally biased region" description="Basic and acidic residues" evidence="1">
    <location>
        <begin position="442"/>
        <end position="453"/>
    </location>
</feature>
<evidence type="ECO:0000256" key="2">
    <source>
        <dbReference type="SAM" id="Phobius"/>
    </source>
</evidence>
<feature type="region of interest" description="Disordered" evidence="1">
    <location>
        <begin position="17"/>
        <end position="40"/>
    </location>
</feature>
<feature type="compositionally biased region" description="Acidic residues" evidence="1">
    <location>
        <begin position="381"/>
        <end position="441"/>
    </location>
</feature>
<feature type="compositionally biased region" description="Acidic residues" evidence="1">
    <location>
        <begin position="541"/>
        <end position="554"/>
    </location>
</feature>
<dbReference type="PANTHER" id="PTHR10199:SF119">
    <property type="entry name" value="RE20510P"/>
    <property type="match status" value="1"/>
</dbReference>
<accession>A0A075GJV2</accession>
<organism evidence="3">
    <name type="scientific">uncultured marine group II/III euryarchaeote KM3_150_B07</name>
    <dbReference type="NCBI Taxonomy" id="1457892"/>
    <lineage>
        <taxon>Archaea</taxon>
        <taxon>Methanobacteriati</taxon>
        <taxon>Methanobacteriota</taxon>
        <taxon>environmental samples</taxon>
    </lineage>
</organism>
<dbReference type="SUPFAM" id="SSF103647">
    <property type="entry name" value="TSP type-3 repeat"/>
    <property type="match status" value="1"/>
</dbReference>
<evidence type="ECO:0000256" key="1">
    <source>
        <dbReference type="SAM" id="MobiDB-lite"/>
    </source>
</evidence>
<feature type="compositionally biased region" description="Acidic residues" evidence="1">
    <location>
        <begin position="628"/>
        <end position="643"/>
    </location>
</feature>
<reference evidence="3" key="1">
    <citation type="journal article" date="2014" name="Genome Biol. Evol.">
        <title>Pangenome evidence for extensive interdomain horizontal transfer affecting lineage core and shell genes in uncultured planktonic thaumarchaeota and euryarchaeota.</title>
        <authorList>
            <person name="Deschamps P."/>
            <person name="Zivanovic Y."/>
            <person name="Moreira D."/>
            <person name="Rodriguez-Valera F."/>
            <person name="Lopez-Garcia P."/>
        </authorList>
    </citation>
    <scope>NUCLEOTIDE SEQUENCE</scope>
</reference>
<sequence>MATLIVSLMLIASGPLDTGQELPEEVPDRRWTDSNDGYGPINYTNEHTTATITSEGRPATLTMPGGHVYTQPLPLVVALHGYSSSGSFNAWWMSLYDSVHENEHLLLTPDGSMNIVGMRYWNATDACCNLFNTEVDDVTFLEGLISQAVQNYGADPEGVVLIGHSNGAFMSHRMACDRGSIIESIVSLNGATWDDFSNNCPDTGRPNILHVHGTVDSVIQYGGGSMFGGTYPSAPQSTAFWADRSGCDATWTNLGSIDLTDSDGVAETDDLEHLNCTDGNRVAHWRINNGIHAPSLNDEEWPSQTLGWSLEDFSRDSDGDGHRDDIDAFIYNPNEWADADGDKVGDNTDECDNDPTGWIDSDGDGFCVPSDVFPNNPNEWYDFDGDGTGDNSDADDDDDGVADFYDDFPYDTNETVDTDGDGIGDNADTDDDGDGWGDDEDAFRLDPEEHSDLDGDGIGDNADTDDDGDGWADTDELNCQSDPMNGTDVPLDTDGDWECDLFDEDDDGDGVPDSEDLFPLDANEWDDNDMDGVGDNSDAFPTDDSEWLDSDGDGVGDNSDVYPDDPSEWVDSDGDGVGDNSDAFPTDDSEWLDSDSDGVGDNSDVYPDDSSEWIDSDEDGVGDNSDAYPDDPYEWVDSDEDGVGDNSDAFPSDASETQDSDGDGVGDNSDAYPLDSSEWADSDGDGVGDNSDAFPGDASETLDSDGDGVGDNSDAYPYDAALWEEEADRTMLLLGGIVVALLVLVAYSGRRK</sequence>
<dbReference type="SUPFAM" id="SSF53474">
    <property type="entry name" value="alpha/beta-Hydrolases"/>
    <property type="match status" value="1"/>
</dbReference>
<evidence type="ECO:0000313" key="3">
    <source>
        <dbReference type="EMBL" id="AIF01888.1"/>
    </source>
</evidence>
<dbReference type="GO" id="GO:0005509">
    <property type="term" value="F:calcium ion binding"/>
    <property type="evidence" value="ECO:0007669"/>
    <property type="project" value="InterPro"/>
</dbReference>
<proteinExistence type="predicted"/>
<feature type="region of interest" description="Disordered" evidence="1">
    <location>
        <begin position="336"/>
        <end position="716"/>
    </location>
</feature>
<dbReference type="EMBL" id="KF900633">
    <property type="protein sequence ID" value="AIF01888.1"/>
    <property type="molecule type" value="Genomic_DNA"/>
</dbReference>
<name>A0A075GJV2_9EURY</name>
<dbReference type="Gene3D" id="3.40.50.1820">
    <property type="entry name" value="alpha/beta hydrolase"/>
    <property type="match status" value="1"/>
</dbReference>
<gene>
    <name evidence="3" type="primary">lpqC</name>
</gene>